<feature type="region of interest" description="Disordered" evidence="8">
    <location>
        <begin position="31"/>
        <end position="50"/>
    </location>
</feature>
<evidence type="ECO:0000256" key="6">
    <source>
        <dbReference type="ARBA" id="ARBA00022989"/>
    </source>
</evidence>
<dbReference type="Pfam" id="PF05961">
    <property type="entry name" value="Chordopox_A13L"/>
    <property type="match status" value="1"/>
</dbReference>
<evidence type="ECO:0000256" key="1">
    <source>
        <dbReference type="ARBA" id="ARBA00003039"/>
    </source>
</evidence>
<evidence type="ECO:0000256" key="4">
    <source>
        <dbReference type="ARBA" id="ARBA00022844"/>
    </source>
</evidence>
<keyword evidence="7 9" id="KW-0472">Membrane</keyword>
<dbReference type="EMBL" id="KM502564">
    <property type="protein sequence ID" value="AIZ77340.1"/>
    <property type="molecule type" value="Genomic_DNA"/>
</dbReference>
<keyword evidence="11" id="KW-1185">Reference proteome</keyword>
<dbReference type="Proteomes" id="UP000107385">
    <property type="component" value="Segment"/>
</dbReference>
<keyword evidence="6 9" id="KW-1133">Transmembrane helix</keyword>
<name>A0A0A7M9T1_9POXV</name>
<dbReference type="OrthoDB" id="28650at10239"/>
<reference evidence="10 11" key="1">
    <citation type="submission" date="2014-09" db="EMBL/GenBank/DDBJ databases">
        <title>Parapoxvirus (PPV) of red deer reveals sub-clinical infection and confirms a unique species.</title>
        <authorList>
            <person name="Friederichs S."/>
            <person name="Stefan K."/>
            <person name="Helmut B."/>
            <person name="Heike L."/>
            <person name="Mathias B."/>
        </authorList>
    </citation>
    <scope>NUCLEOTIDE SEQUENCE [LARGE SCALE GENOMIC DNA]</scope>
    <source>
        <strain evidence="10">HL953</strain>
    </source>
</reference>
<sequence length="81" mass="8891">MELLNALLTIVVVSIVSYIIIMMYRRAATTPSVPRRKDPMLPGASTFDDRMTDDQVRALHDLVTSHDGPPSAPAGDKDKPN</sequence>
<keyword evidence="4" id="KW-0946">Virion</keyword>
<dbReference type="InterPro" id="IPR009236">
    <property type="entry name" value="Chordopox_A13L"/>
</dbReference>
<feature type="transmembrane region" description="Helical" evidence="9">
    <location>
        <begin position="6"/>
        <end position="27"/>
    </location>
</feature>
<evidence type="ECO:0000313" key="11">
    <source>
        <dbReference type="Proteomes" id="UP000107385"/>
    </source>
</evidence>
<evidence type="ECO:0000256" key="9">
    <source>
        <dbReference type="SAM" id="Phobius"/>
    </source>
</evidence>
<comment type="function">
    <text evidence="1">Essential for the encapsidation of DNA into immature virions (IV) and the subsequent maturation of IV into mature virions (MV).</text>
</comment>
<evidence type="ECO:0000256" key="5">
    <source>
        <dbReference type="ARBA" id="ARBA00022921"/>
    </source>
</evidence>
<organism evidence="10 11">
    <name type="scientific">Parapoxvirus red deer/HL953</name>
    <dbReference type="NCBI Taxonomy" id="1579460"/>
    <lineage>
        <taxon>Viruses</taxon>
        <taxon>Varidnaviria</taxon>
        <taxon>Bamfordvirae</taxon>
        <taxon>Nucleocytoviricota</taxon>
        <taxon>Pokkesviricetes</taxon>
        <taxon>Chitovirales</taxon>
        <taxon>Poxviridae</taxon>
        <taxon>Chordopoxvirinae</taxon>
        <taxon>Parapoxvirus</taxon>
        <taxon>Parapoxvirus reddeerpox</taxon>
        <taxon>Red deerpox virus</taxon>
    </lineage>
</organism>
<evidence type="ECO:0000256" key="8">
    <source>
        <dbReference type="SAM" id="MobiDB-lite"/>
    </source>
</evidence>
<dbReference type="KEGG" id="vg:22647487"/>
<dbReference type="GeneID" id="22647487"/>
<dbReference type="RefSeq" id="YP_009112828.1">
    <property type="nucleotide sequence ID" value="NC_025963.1"/>
</dbReference>
<accession>A0A0A7M9T1</accession>
<dbReference type="GO" id="GO:0055036">
    <property type="term" value="C:virion membrane"/>
    <property type="evidence" value="ECO:0007669"/>
    <property type="project" value="UniProtKB-SubCell"/>
</dbReference>
<evidence type="ECO:0000313" key="10">
    <source>
        <dbReference type="EMBL" id="AIZ77340.1"/>
    </source>
</evidence>
<feature type="region of interest" description="Disordered" evidence="8">
    <location>
        <begin position="62"/>
        <end position="81"/>
    </location>
</feature>
<evidence type="ECO:0000256" key="7">
    <source>
        <dbReference type="ARBA" id="ARBA00023136"/>
    </source>
</evidence>
<proteinExistence type="predicted"/>
<comment type="subcellular location">
    <subcellularLocation>
        <location evidence="2">Virion membrane</location>
        <topology evidence="2">Single-pass membrane protein</topology>
    </subcellularLocation>
</comment>
<keyword evidence="5" id="KW-0426">Late protein</keyword>
<evidence type="ECO:0000256" key="2">
    <source>
        <dbReference type="ARBA" id="ARBA00004381"/>
    </source>
</evidence>
<keyword evidence="3 9" id="KW-0812">Transmembrane</keyword>
<evidence type="ECO:0000256" key="3">
    <source>
        <dbReference type="ARBA" id="ARBA00022692"/>
    </source>
</evidence>
<protein>
    <submittedName>
        <fullName evidence="10">Putative virion membrane protein</fullName>
    </submittedName>
</protein>